<dbReference type="AlphaFoldDB" id="A0A067TDU3"/>
<protein>
    <submittedName>
        <fullName evidence="2">Uncharacterized protein</fullName>
    </submittedName>
</protein>
<feature type="region of interest" description="Disordered" evidence="1">
    <location>
        <begin position="171"/>
        <end position="236"/>
    </location>
</feature>
<gene>
    <name evidence="2" type="ORF">GALMADRAFT_206917</name>
</gene>
<dbReference type="OrthoDB" id="3230904at2759"/>
<feature type="region of interest" description="Disordered" evidence="1">
    <location>
        <begin position="1"/>
        <end position="140"/>
    </location>
</feature>
<feature type="compositionally biased region" description="Low complexity" evidence="1">
    <location>
        <begin position="199"/>
        <end position="219"/>
    </location>
</feature>
<feature type="compositionally biased region" description="Basic and acidic residues" evidence="1">
    <location>
        <begin position="12"/>
        <end position="21"/>
    </location>
</feature>
<evidence type="ECO:0000313" key="3">
    <source>
        <dbReference type="Proteomes" id="UP000027222"/>
    </source>
</evidence>
<feature type="compositionally biased region" description="Low complexity" evidence="1">
    <location>
        <begin position="93"/>
        <end position="104"/>
    </location>
</feature>
<dbReference type="EMBL" id="KL142370">
    <property type="protein sequence ID" value="KDR81385.1"/>
    <property type="molecule type" value="Genomic_DNA"/>
</dbReference>
<feature type="compositionally biased region" description="Low complexity" evidence="1">
    <location>
        <begin position="805"/>
        <end position="815"/>
    </location>
</feature>
<feature type="region of interest" description="Disordered" evidence="1">
    <location>
        <begin position="439"/>
        <end position="684"/>
    </location>
</feature>
<feature type="compositionally biased region" description="Low complexity" evidence="1">
    <location>
        <begin position="473"/>
        <end position="502"/>
    </location>
</feature>
<dbReference type="Proteomes" id="UP000027222">
    <property type="component" value="Unassembled WGS sequence"/>
</dbReference>
<dbReference type="STRING" id="685588.A0A067TDU3"/>
<feature type="compositionally biased region" description="Polar residues" evidence="1">
    <location>
        <begin position="744"/>
        <end position="763"/>
    </location>
</feature>
<feature type="compositionally biased region" description="Polar residues" evidence="1">
    <location>
        <begin position="670"/>
        <end position="684"/>
    </location>
</feature>
<evidence type="ECO:0000313" key="2">
    <source>
        <dbReference type="EMBL" id="KDR81385.1"/>
    </source>
</evidence>
<accession>A0A067TDU3</accession>
<proteinExistence type="predicted"/>
<feature type="compositionally biased region" description="Low complexity" evidence="1">
    <location>
        <begin position="899"/>
        <end position="910"/>
    </location>
</feature>
<feature type="region of interest" description="Disordered" evidence="1">
    <location>
        <begin position="277"/>
        <end position="321"/>
    </location>
</feature>
<feature type="compositionally biased region" description="Low complexity" evidence="1">
    <location>
        <begin position="868"/>
        <end position="879"/>
    </location>
</feature>
<feature type="compositionally biased region" description="Pro residues" evidence="1">
    <location>
        <begin position="73"/>
        <end position="86"/>
    </location>
</feature>
<feature type="compositionally biased region" description="Acidic residues" evidence="1">
    <location>
        <begin position="129"/>
        <end position="139"/>
    </location>
</feature>
<feature type="compositionally biased region" description="Basic and acidic residues" evidence="1">
    <location>
        <begin position="658"/>
        <end position="669"/>
    </location>
</feature>
<name>A0A067TDU3_GALM3</name>
<reference evidence="3" key="1">
    <citation type="journal article" date="2014" name="Proc. Natl. Acad. Sci. U.S.A.">
        <title>Extensive sampling of basidiomycete genomes demonstrates inadequacy of the white-rot/brown-rot paradigm for wood decay fungi.</title>
        <authorList>
            <person name="Riley R."/>
            <person name="Salamov A.A."/>
            <person name="Brown D.W."/>
            <person name="Nagy L.G."/>
            <person name="Floudas D."/>
            <person name="Held B.W."/>
            <person name="Levasseur A."/>
            <person name="Lombard V."/>
            <person name="Morin E."/>
            <person name="Otillar R."/>
            <person name="Lindquist E.A."/>
            <person name="Sun H."/>
            <person name="LaButti K.M."/>
            <person name="Schmutz J."/>
            <person name="Jabbour D."/>
            <person name="Luo H."/>
            <person name="Baker S.E."/>
            <person name="Pisabarro A.G."/>
            <person name="Walton J.D."/>
            <person name="Blanchette R.A."/>
            <person name="Henrissat B."/>
            <person name="Martin F."/>
            <person name="Cullen D."/>
            <person name="Hibbett D.S."/>
            <person name="Grigoriev I.V."/>
        </authorList>
    </citation>
    <scope>NUCLEOTIDE SEQUENCE [LARGE SCALE GENOMIC DNA]</scope>
    <source>
        <strain evidence="3">CBS 339.88</strain>
    </source>
</reference>
<feature type="compositionally biased region" description="Low complexity" evidence="1">
    <location>
        <begin position="536"/>
        <end position="618"/>
    </location>
</feature>
<keyword evidence="3" id="KW-1185">Reference proteome</keyword>
<feature type="compositionally biased region" description="Basic residues" evidence="1">
    <location>
        <begin position="912"/>
        <end position="925"/>
    </location>
</feature>
<feature type="compositionally biased region" description="Low complexity" evidence="1">
    <location>
        <begin position="782"/>
        <end position="795"/>
    </location>
</feature>
<organism evidence="2 3">
    <name type="scientific">Galerina marginata (strain CBS 339.88)</name>
    <dbReference type="NCBI Taxonomy" id="685588"/>
    <lineage>
        <taxon>Eukaryota</taxon>
        <taxon>Fungi</taxon>
        <taxon>Dikarya</taxon>
        <taxon>Basidiomycota</taxon>
        <taxon>Agaricomycotina</taxon>
        <taxon>Agaricomycetes</taxon>
        <taxon>Agaricomycetidae</taxon>
        <taxon>Agaricales</taxon>
        <taxon>Agaricineae</taxon>
        <taxon>Strophariaceae</taxon>
        <taxon>Galerina</taxon>
    </lineage>
</organism>
<sequence length="925" mass="94220">MFKSRRSSHLVLMKDDRDRLGRRVSGSGKSPVVNETKPYAGEGGMKKLLARRKQEEEEDTVSEDATPRASQPSPLPPDFIPVPPVPSKSDWFSTASGSSTSGSSLRVGRAKTSRNHIQRPSKTRFSAVYEEEPDDIMDDNENRQKERQMLEEAAKKVPVFTIPPDFSFAKDVPPVKPAETETAKEPPIASLPFTFSKSATPTNQAQAPAAAPAQNAALEVPPPPARVPTPEPKAAAPASPAFLLAPAPAPPSTGGIPNFFANSQVLANVKGTPPVPPPVLDFGTSKTASPTPFPFSTAPPSTPSQPVNDNENPFWDGGKTKLTEETKPVQPLFSGFGKSLASEPVANPVSIFGAATSAFPPLPKPDVAPPKMSAPAQPAFSFTKPAVEITPLSDFGGVSSSEPLKLPFSFGTPAEVKKPELAAPKPLFGTNVTTASAFGEASKSAPSLFEEPPKPASPFGASAPPQPTPSPLPFSFGAPQSSASAGSSSSQPSFFASPSGASTIIEAPKPLFGGSTGFSFGQPPPADKEKDVKAAPFSFGGPPSTPPVASATTESKPAPFSFGSAASTSATSPATEPFSFGNTSSTSATSPTPESKPAPFSFGQASTAAPAPATNPVAFSFSGGGSTTADVSNKPPFMFGQPTTVAPTDRPVTPPKNYDQEFRMEESPTRDLQQMNGNKTSATLNGAFSFGAGNSSSGGGIFGGQTSSSQPSSAAFGFGAPPASNPFAQKDKAPESKGFGGFGQPSNGVPTITTSFSFGQQAKSPEDPQRPSTAGPFSFNGAPSSATSPAPAFSFGGTTNAFGQPSAGSAPSSPSTFNQSTPFSFGAPAPSTNASFGFGSQPNSPASSGNLSLPQPAGGFANGGGFGQPQQPSSPFSGPIALAPSTSGGAPGGNLFTIGAAPAAAATGGPRQIKKLPNRRGGVKR</sequence>
<feature type="compositionally biased region" description="Basic residues" evidence="1">
    <location>
        <begin position="108"/>
        <end position="122"/>
    </location>
</feature>
<feature type="compositionally biased region" description="Low complexity" evidence="1">
    <location>
        <begin position="284"/>
        <end position="299"/>
    </location>
</feature>
<evidence type="ECO:0000256" key="1">
    <source>
        <dbReference type="SAM" id="MobiDB-lite"/>
    </source>
</evidence>
<feature type="compositionally biased region" description="Polar residues" evidence="1">
    <location>
        <begin position="830"/>
        <end position="853"/>
    </location>
</feature>
<feature type="region of interest" description="Disordered" evidence="1">
    <location>
        <begin position="699"/>
        <end position="925"/>
    </location>
</feature>
<dbReference type="HOGENOM" id="CLU_323907_0_0_1"/>
<feature type="compositionally biased region" description="Pro residues" evidence="1">
    <location>
        <begin position="220"/>
        <end position="231"/>
    </location>
</feature>